<name>A0AA38FCL5_TAXCH</name>
<organism evidence="1 2">
    <name type="scientific">Taxus chinensis</name>
    <name type="common">Chinese yew</name>
    <name type="synonym">Taxus wallichiana var. chinensis</name>
    <dbReference type="NCBI Taxonomy" id="29808"/>
    <lineage>
        <taxon>Eukaryota</taxon>
        <taxon>Viridiplantae</taxon>
        <taxon>Streptophyta</taxon>
        <taxon>Embryophyta</taxon>
        <taxon>Tracheophyta</taxon>
        <taxon>Spermatophyta</taxon>
        <taxon>Pinopsida</taxon>
        <taxon>Pinidae</taxon>
        <taxon>Conifers II</taxon>
        <taxon>Cupressales</taxon>
        <taxon>Taxaceae</taxon>
        <taxon>Taxus</taxon>
    </lineage>
</organism>
<evidence type="ECO:0000313" key="2">
    <source>
        <dbReference type="Proteomes" id="UP000824469"/>
    </source>
</evidence>
<dbReference type="Proteomes" id="UP000824469">
    <property type="component" value="Unassembled WGS sequence"/>
</dbReference>
<feature type="non-terminal residue" evidence="1">
    <location>
        <position position="1"/>
    </location>
</feature>
<reference evidence="1 2" key="1">
    <citation type="journal article" date="2021" name="Nat. Plants">
        <title>The Taxus genome provides insights into paclitaxel biosynthesis.</title>
        <authorList>
            <person name="Xiong X."/>
            <person name="Gou J."/>
            <person name="Liao Q."/>
            <person name="Li Y."/>
            <person name="Zhou Q."/>
            <person name="Bi G."/>
            <person name="Li C."/>
            <person name="Du R."/>
            <person name="Wang X."/>
            <person name="Sun T."/>
            <person name="Guo L."/>
            <person name="Liang H."/>
            <person name="Lu P."/>
            <person name="Wu Y."/>
            <person name="Zhang Z."/>
            <person name="Ro D.K."/>
            <person name="Shang Y."/>
            <person name="Huang S."/>
            <person name="Yan J."/>
        </authorList>
    </citation>
    <scope>NUCLEOTIDE SEQUENCE [LARGE SCALE GENOMIC DNA]</scope>
    <source>
        <strain evidence="1">Ta-2019</strain>
    </source>
</reference>
<evidence type="ECO:0008006" key="3">
    <source>
        <dbReference type="Google" id="ProtNLM"/>
    </source>
</evidence>
<proteinExistence type="predicted"/>
<dbReference type="EMBL" id="JAHRHJ020000011">
    <property type="protein sequence ID" value="KAH9296637.1"/>
    <property type="molecule type" value="Genomic_DNA"/>
</dbReference>
<dbReference type="AlphaFoldDB" id="A0AA38FCL5"/>
<feature type="non-terminal residue" evidence="1">
    <location>
        <position position="53"/>
    </location>
</feature>
<keyword evidence="2" id="KW-1185">Reference proteome</keyword>
<accession>A0AA38FCL5</accession>
<gene>
    <name evidence="1" type="ORF">KI387_040225</name>
</gene>
<comment type="caution">
    <text evidence="1">The sequence shown here is derived from an EMBL/GenBank/DDBJ whole genome shotgun (WGS) entry which is preliminary data.</text>
</comment>
<protein>
    <recommendedName>
        <fullName evidence="3">Copia protein</fullName>
    </recommendedName>
</protein>
<evidence type="ECO:0000313" key="1">
    <source>
        <dbReference type="EMBL" id="KAH9296637.1"/>
    </source>
</evidence>
<sequence length="53" mass="6434">VKLFVKQYGYAEYLKELVYHKQKSTPVYVDNEEVLKLVRNPVFHERTKHIEVQ</sequence>